<gene>
    <name evidence="3" type="ORF">ACIRA0001_1506</name>
</gene>
<evidence type="ECO:0000313" key="3">
    <source>
        <dbReference type="EMBL" id="EET81059.1"/>
    </source>
</evidence>
<sequence length="177" mass="18992">MMATSDYDRDRIKHASDDVKKDLNADPITGEPGSHPVGTGLGATGGAAAGAAIGSAAGPVGTVVGGAVGAVVGGLAGHAAGEAMDPTVEDAYWRENSINQPYYSATRNTHPDLDYDRDYRGAYRLGYENRSAYGPDARFEDAEPDLRTKWEQTKAESRLSWEEAKHASRDAWNRIRH</sequence>
<feature type="region of interest" description="Disordered" evidence="1">
    <location>
        <begin position="154"/>
        <end position="177"/>
    </location>
</feature>
<organism evidence="3 4">
    <name type="scientific">Acinetobacter radioresistens SK82</name>
    <dbReference type="NCBI Taxonomy" id="596318"/>
    <lineage>
        <taxon>Bacteria</taxon>
        <taxon>Pseudomonadati</taxon>
        <taxon>Pseudomonadota</taxon>
        <taxon>Gammaproteobacteria</taxon>
        <taxon>Moraxellales</taxon>
        <taxon>Moraxellaceae</taxon>
        <taxon>Acinetobacter</taxon>
    </lineage>
</organism>
<name>A0ABP2GHN5_ACIRA</name>
<evidence type="ECO:0000313" key="4">
    <source>
        <dbReference type="Proteomes" id="UP000018419"/>
    </source>
</evidence>
<feature type="region of interest" description="Disordered" evidence="1">
    <location>
        <begin position="1"/>
        <end position="45"/>
    </location>
</feature>
<evidence type="ECO:0000259" key="2">
    <source>
        <dbReference type="Pfam" id="PF13488"/>
    </source>
</evidence>
<dbReference type="RefSeq" id="WP_005405437.1">
    <property type="nucleotide sequence ID" value="NZ_ACVR01000080.1"/>
</dbReference>
<comment type="caution">
    <text evidence="3">The sequence shown here is derived from an EMBL/GenBank/DDBJ whole genome shotgun (WGS) entry which is preliminary data.</text>
</comment>
<evidence type="ECO:0000256" key="1">
    <source>
        <dbReference type="SAM" id="MobiDB-lite"/>
    </source>
</evidence>
<dbReference type="Proteomes" id="UP000018419">
    <property type="component" value="Unassembled WGS sequence"/>
</dbReference>
<feature type="compositionally biased region" description="Basic and acidic residues" evidence="1">
    <location>
        <begin position="1"/>
        <end position="24"/>
    </location>
</feature>
<feature type="domain" description="Glycine zipper" evidence="2">
    <location>
        <begin position="42"/>
        <end position="82"/>
    </location>
</feature>
<dbReference type="EMBL" id="ACVR01000080">
    <property type="protein sequence ID" value="EET81059.1"/>
    <property type="molecule type" value="Genomic_DNA"/>
</dbReference>
<accession>A0ABP2GHN5</accession>
<proteinExistence type="predicted"/>
<keyword evidence="4" id="KW-1185">Reference proteome</keyword>
<protein>
    <recommendedName>
        <fullName evidence="2">Glycine zipper domain-containing protein</fullName>
    </recommendedName>
</protein>
<reference evidence="3 4" key="1">
    <citation type="submission" date="2009-07" db="EMBL/GenBank/DDBJ databases">
        <authorList>
            <person name="Madupu R."/>
            <person name="Durkin A.S."/>
            <person name="Torralba M."/>
            <person name="Methe B."/>
            <person name="Sutton G.G."/>
            <person name="Strausberg R.L."/>
            <person name="Nelson K.E."/>
        </authorList>
    </citation>
    <scope>NUCLEOTIDE SEQUENCE [LARGE SCALE GENOMIC DNA]</scope>
    <source>
        <strain evidence="3 4">SK82</strain>
    </source>
</reference>
<dbReference type="InterPro" id="IPR039567">
    <property type="entry name" value="Gly-zipper"/>
</dbReference>
<dbReference type="Pfam" id="PF13488">
    <property type="entry name" value="Gly-zipper_Omp"/>
    <property type="match status" value="1"/>
</dbReference>